<keyword evidence="9" id="KW-1185">Reference proteome</keyword>
<feature type="transmembrane region" description="Helical" evidence="6">
    <location>
        <begin position="129"/>
        <end position="147"/>
    </location>
</feature>
<comment type="caution">
    <text evidence="8">The sequence shown here is derived from an EMBL/GenBank/DDBJ whole genome shotgun (WGS) entry which is preliminary data.</text>
</comment>
<sequence length="356" mass="38827">MDHTLMAANLDGIVVTAVDLLALTTCIGILGFRRWVVRFQDPTPHPSTDLLVPLWWTLGICLALLTLSSSGELVRRALEMSGRPIGELALVLPVVLSKTHFGRVWLLRPVALAVLWLGWGRRRRLDSRGVSAAMLAAACAIAASRSLSGHAADWGDITLHELMDWAHLLAASVWGGSLIALTVTGFRAFTERADQRRQAVLDMAGRWSALAGAALAVVILTGIYNAWFELERPEALWETAYGRLLLVKVSLVLIIVTLGAANRYLGLPSLQAWCNGQARKEQASGALAIMLSFLTLEWMQRGTHRPLMRFVRKAALEGCLIIAVILCVAVLVGLMPARHLSRMPASQPMNSNGMLH</sequence>
<evidence type="ECO:0000256" key="5">
    <source>
        <dbReference type="ARBA" id="ARBA00023136"/>
    </source>
</evidence>
<feature type="transmembrane region" description="Helical" evidence="6">
    <location>
        <begin position="52"/>
        <end position="74"/>
    </location>
</feature>
<feature type="transmembrane region" description="Helical" evidence="6">
    <location>
        <begin position="240"/>
        <end position="261"/>
    </location>
</feature>
<evidence type="ECO:0000256" key="1">
    <source>
        <dbReference type="ARBA" id="ARBA00004651"/>
    </source>
</evidence>
<evidence type="ECO:0000313" key="8">
    <source>
        <dbReference type="EMBL" id="MFC3110634.1"/>
    </source>
</evidence>
<feature type="transmembrane region" description="Helical" evidence="6">
    <location>
        <begin position="12"/>
        <end position="32"/>
    </location>
</feature>
<evidence type="ECO:0000313" key="9">
    <source>
        <dbReference type="Proteomes" id="UP001595530"/>
    </source>
</evidence>
<dbReference type="Proteomes" id="UP001595530">
    <property type="component" value="Unassembled WGS sequence"/>
</dbReference>
<evidence type="ECO:0000256" key="3">
    <source>
        <dbReference type="ARBA" id="ARBA00022692"/>
    </source>
</evidence>
<evidence type="ECO:0000256" key="2">
    <source>
        <dbReference type="ARBA" id="ARBA00022475"/>
    </source>
</evidence>
<evidence type="ECO:0000256" key="6">
    <source>
        <dbReference type="SAM" id="Phobius"/>
    </source>
</evidence>
<keyword evidence="3 6" id="KW-0812">Transmembrane</keyword>
<dbReference type="Pfam" id="PF05425">
    <property type="entry name" value="CopD"/>
    <property type="match status" value="1"/>
</dbReference>
<feature type="transmembrane region" description="Helical" evidence="6">
    <location>
        <begin position="167"/>
        <end position="186"/>
    </location>
</feature>
<keyword evidence="4 6" id="KW-1133">Transmembrane helix</keyword>
<evidence type="ECO:0000259" key="7">
    <source>
        <dbReference type="Pfam" id="PF05425"/>
    </source>
</evidence>
<evidence type="ECO:0000256" key="4">
    <source>
        <dbReference type="ARBA" id="ARBA00022989"/>
    </source>
</evidence>
<dbReference type="InterPro" id="IPR032694">
    <property type="entry name" value="CopC/D"/>
</dbReference>
<comment type="subcellular location">
    <subcellularLocation>
        <location evidence="1">Cell membrane</location>
        <topology evidence="1">Multi-pass membrane protein</topology>
    </subcellularLocation>
</comment>
<protein>
    <submittedName>
        <fullName evidence="8">Copper resistance D family protein</fullName>
    </submittedName>
</protein>
<gene>
    <name evidence="8" type="ORF">ACFOFO_22190</name>
</gene>
<dbReference type="InterPro" id="IPR008457">
    <property type="entry name" value="Cu-R_CopD_dom"/>
</dbReference>
<keyword evidence="5 6" id="KW-0472">Membrane</keyword>
<feature type="transmembrane region" description="Helical" evidence="6">
    <location>
        <begin position="314"/>
        <end position="334"/>
    </location>
</feature>
<name>A0ABV7F6A1_9BURK</name>
<keyword evidence="2" id="KW-1003">Cell membrane</keyword>
<feature type="domain" description="Copper resistance protein D" evidence="7">
    <location>
        <begin position="203"/>
        <end position="331"/>
    </location>
</feature>
<feature type="transmembrane region" description="Helical" evidence="6">
    <location>
        <begin position="207"/>
        <end position="228"/>
    </location>
</feature>
<dbReference type="EMBL" id="JBHRTP010000082">
    <property type="protein sequence ID" value="MFC3110634.1"/>
    <property type="molecule type" value="Genomic_DNA"/>
</dbReference>
<reference evidence="9" key="1">
    <citation type="journal article" date="2019" name="Int. J. Syst. Evol. Microbiol.">
        <title>The Global Catalogue of Microorganisms (GCM) 10K type strain sequencing project: providing services to taxonomists for standard genome sequencing and annotation.</title>
        <authorList>
            <consortium name="The Broad Institute Genomics Platform"/>
            <consortium name="The Broad Institute Genome Sequencing Center for Infectious Disease"/>
            <person name="Wu L."/>
            <person name="Ma J."/>
        </authorList>
    </citation>
    <scope>NUCLEOTIDE SEQUENCE [LARGE SCALE GENOMIC DNA]</scope>
    <source>
        <strain evidence="9">KCTC 42986</strain>
    </source>
</reference>
<dbReference type="PANTHER" id="PTHR34820:SF4">
    <property type="entry name" value="INNER MEMBRANE PROTEIN YEBZ"/>
    <property type="match status" value="1"/>
</dbReference>
<dbReference type="PANTHER" id="PTHR34820">
    <property type="entry name" value="INNER MEMBRANE PROTEIN YEBZ"/>
    <property type="match status" value="1"/>
</dbReference>
<organism evidence="8 9">
    <name type="scientific">Undibacterium arcticum</name>
    <dbReference type="NCBI Taxonomy" id="1762892"/>
    <lineage>
        <taxon>Bacteria</taxon>
        <taxon>Pseudomonadati</taxon>
        <taxon>Pseudomonadota</taxon>
        <taxon>Betaproteobacteria</taxon>
        <taxon>Burkholderiales</taxon>
        <taxon>Oxalobacteraceae</taxon>
        <taxon>Undibacterium</taxon>
    </lineage>
</organism>
<proteinExistence type="predicted"/>
<accession>A0ABV7F6A1</accession>
<dbReference type="RefSeq" id="WP_390327323.1">
    <property type="nucleotide sequence ID" value="NZ_JBHRTP010000082.1"/>
</dbReference>